<protein>
    <submittedName>
        <fullName evidence="1">Uncharacterized protein</fullName>
    </submittedName>
</protein>
<proteinExistence type="predicted"/>
<dbReference type="Proteomes" id="UP000255328">
    <property type="component" value="Unassembled WGS sequence"/>
</dbReference>
<evidence type="ECO:0000313" key="1">
    <source>
        <dbReference type="EMBL" id="STO28735.1"/>
    </source>
</evidence>
<organism evidence="1 2">
    <name type="scientific">Fusobacterium necrogenes</name>
    <dbReference type="NCBI Taxonomy" id="858"/>
    <lineage>
        <taxon>Bacteria</taxon>
        <taxon>Fusobacteriati</taxon>
        <taxon>Fusobacteriota</taxon>
        <taxon>Fusobacteriia</taxon>
        <taxon>Fusobacteriales</taxon>
        <taxon>Fusobacteriaceae</taxon>
        <taxon>Fusobacterium</taxon>
    </lineage>
</organism>
<reference evidence="1 2" key="1">
    <citation type="submission" date="2018-06" db="EMBL/GenBank/DDBJ databases">
        <authorList>
            <consortium name="Pathogen Informatics"/>
            <person name="Doyle S."/>
        </authorList>
    </citation>
    <scope>NUCLEOTIDE SEQUENCE [LARGE SCALE GENOMIC DNA]</scope>
    <source>
        <strain evidence="1 2">NCTC10723</strain>
    </source>
</reference>
<gene>
    <name evidence="1" type="ORF">NCTC10723_00046</name>
</gene>
<keyword evidence="2" id="KW-1185">Reference proteome</keyword>
<dbReference type="AlphaFoldDB" id="A0A377GP38"/>
<evidence type="ECO:0000313" key="2">
    <source>
        <dbReference type="Proteomes" id="UP000255328"/>
    </source>
</evidence>
<dbReference type="RefSeq" id="WP_115268211.1">
    <property type="nucleotide sequence ID" value="NZ_UGGU01000002.1"/>
</dbReference>
<sequence length="71" mass="8531">MMTLEKAKENLFKGKKLNYLEALQSKLELIRNQDVLEVDVKNIRIEKIENSYYLKYQDLEDEILIARAERQ</sequence>
<accession>A0A377GP38</accession>
<name>A0A377GP38_9FUSO</name>
<dbReference type="EMBL" id="UGGU01000002">
    <property type="protein sequence ID" value="STO28735.1"/>
    <property type="molecule type" value="Genomic_DNA"/>
</dbReference>